<dbReference type="PANTHER" id="PTHR45844:SF25">
    <property type="entry name" value="TRANSCRIPTION FACTOR BHLH107"/>
    <property type="match status" value="1"/>
</dbReference>
<dbReference type="AlphaFoldDB" id="A0A7N1A387"/>
<keyword evidence="5" id="KW-0539">Nucleus</keyword>
<feature type="domain" description="BHLH" evidence="7">
    <location>
        <begin position="54"/>
        <end position="103"/>
    </location>
</feature>
<dbReference type="InterPro" id="IPR045847">
    <property type="entry name" value="AIG1-like"/>
</dbReference>
<name>A0A7N1A387_KALFE</name>
<reference evidence="8" key="1">
    <citation type="submission" date="2021-01" db="UniProtKB">
        <authorList>
            <consortium name="EnsemblPlants"/>
        </authorList>
    </citation>
    <scope>IDENTIFICATION</scope>
</reference>
<dbReference type="GO" id="GO:0005634">
    <property type="term" value="C:nucleus"/>
    <property type="evidence" value="ECO:0007669"/>
    <property type="project" value="UniProtKB-SubCell"/>
</dbReference>
<evidence type="ECO:0000256" key="5">
    <source>
        <dbReference type="ARBA" id="ARBA00023242"/>
    </source>
</evidence>
<feature type="compositionally biased region" description="Basic and acidic residues" evidence="6">
    <location>
        <begin position="52"/>
        <end position="64"/>
    </location>
</feature>
<dbReference type="GO" id="GO:0003677">
    <property type="term" value="F:DNA binding"/>
    <property type="evidence" value="ECO:0007669"/>
    <property type="project" value="UniProtKB-KW"/>
</dbReference>
<dbReference type="Gramene" id="Kaladp0071s0331.1.v1.1">
    <property type="protein sequence ID" value="Kaladp0071s0331.1.v1.1"/>
    <property type="gene ID" value="Kaladp0071s0331.v1.1"/>
</dbReference>
<evidence type="ECO:0000313" key="8">
    <source>
        <dbReference type="EnsemblPlants" id="Kaladp0071s0331.1.v1.1"/>
    </source>
</evidence>
<dbReference type="SMART" id="SM00353">
    <property type="entry name" value="HLH"/>
    <property type="match status" value="1"/>
</dbReference>
<sequence>MQNDPFDNILQNTVGQPTDMDKFVFPQRASSFMAAPMTTAMMMATRFATNKPKAEKKSHSEAESRRRKRINDHLTTLRGILPSKLKTDKATLLMETVQHVKELQQKFAEVAGSGGEGGMKPLLPTETDTVSVSRCQDEEVGEKNNLFVKATVCCEDRPDLNRDLVQLVRSVQGKITRAEMASVGGRTKMVMTLKLTGGGGEEELRRVRRGLMAVVENRASGRIGHSKRGRFVMPNRTDGYGGMSNYNYSLR</sequence>
<dbReference type="GO" id="GO:0046983">
    <property type="term" value="F:protein dimerization activity"/>
    <property type="evidence" value="ECO:0007669"/>
    <property type="project" value="InterPro"/>
</dbReference>
<keyword evidence="2" id="KW-0805">Transcription regulation</keyword>
<keyword evidence="9" id="KW-1185">Reference proteome</keyword>
<evidence type="ECO:0000256" key="6">
    <source>
        <dbReference type="SAM" id="MobiDB-lite"/>
    </source>
</evidence>
<dbReference type="InterPro" id="IPR011598">
    <property type="entry name" value="bHLH_dom"/>
</dbReference>
<dbReference type="Pfam" id="PF00010">
    <property type="entry name" value="HLH"/>
    <property type="match status" value="1"/>
</dbReference>
<keyword evidence="4" id="KW-0804">Transcription</keyword>
<evidence type="ECO:0000256" key="2">
    <source>
        <dbReference type="ARBA" id="ARBA00023015"/>
    </source>
</evidence>
<dbReference type="OMA" id="PVRAEMM"/>
<dbReference type="PANTHER" id="PTHR45844">
    <property type="entry name" value="TRANSCRIPTION FACTOR BHLH30"/>
    <property type="match status" value="1"/>
</dbReference>
<feature type="region of interest" description="Disordered" evidence="6">
    <location>
        <begin position="49"/>
        <end position="70"/>
    </location>
</feature>
<dbReference type="SUPFAM" id="SSF55021">
    <property type="entry name" value="ACT-like"/>
    <property type="match status" value="1"/>
</dbReference>
<evidence type="ECO:0000259" key="7">
    <source>
        <dbReference type="PROSITE" id="PS50888"/>
    </source>
</evidence>
<accession>A0A7N1A387</accession>
<keyword evidence="3" id="KW-0238">DNA-binding</keyword>
<comment type="subcellular location">
    <subcellularLocation>
        <location evidence="1">Nucleus</location>
    </subcellularLocation>
</comment>
<dbReference type="Proteomes" id="UP000594263">
    <property type="component" value="Unplaced"/>
</dbReference>
<dbReference type="InterPro" id="IPR036638">
    <property type="entry name" value="HLH_DNA-bd_sf"/>
</dbReference>
<dbReference type="PROSITE" id="PS50888">
    <property type="entry name" value="BHLH"/>
    <property type="match status" value="1"/>
</dbReference>
<dbReference type="Gene3D" id="4.10.280.10">
    <property type="entry name" value="Helix-loop-helix DNA-binding domain"/>
    <property type="match status" value="1"/>
</dbReference>
<proteinExistence type="predicted"/>
<evidence type="ECO:0000313" key="9">
    <source>
        <dbReference type="Proteomes" id="UP000594263"/>
    </source>
</evidence>
<evidence type="ECO:0000256" key="4">
    <source>
        <dbReference type="ARBA" id="ARBA00023163"/>
    </source>
</evidence>
<dbReference type="SUPFAM" id="SSF47459">
    <property type="entry name" value="HLH, helix-loop-helix DNA-binding domain"/>
    <property type="match status" value="1"/>
</dbReference>
<protein>
    <recommendedName>
        <fullName evidence="7">BHLH domain-containing protein</fullName>
    </recommendedName>
</protein>
<evidence type="ECO:0000256" key="1">
    <source>
        <dbReference type="ARBA" id="ARBA00004123"/>
    </source>
</evidence>
<dbReference type="GO" id="GO:0003700">
    <property type="term" value="F:DNA-binding transcription factor activity"/>
    <property type="evidence" value="ECO:0007669"/>
    <property type="project" value="InterPro"/>
</dbReference>
<dbReference type="InterPro" id="IPR045865">
    <property type="entry name" value="ACT-like_dom_sf"/>
</dbReference>
<organism evidence="8 9">
    <name type="scientific">Kalanchoe fedtschenkoi</name>
    <name type="common">Lavender scallops</name>
    <name type="synonym">South American air plant</name>
    <dbReference type="NCBI Taxonomy" id="63787"/>
    <lineage>
        <taxon>Eukaryota</taxon>
        <taxon>Viridiplantae</taxon>
        <taxon>Streptophyta</taxon>
        <taxon>Embryophyta</taxon>
        <taxon>Tracheophyta</taxon>
        <taxon>Spermatophyta</taxon>
        <taxon>Magnoliopsida</taxon>
        <taxon>eudicotyledons</taxon>
        <taxon>Gunneridae</taxon>
        <taxon>Pentapetalae</taxon>
        <taxon>Saxifragales</taxon>
        <taxon>Crassulaceae</taxon>
        <taxon>Kalanchoe</taxon>
    </lineage>
</organism>
<evidence type="ECO:0000256" key="3">
    <source>
        <dbReference type="ARBA" id="ARBA00023125"/>
    </source>
</evidence>
<dbReference type="Gene3D" id="3.30.70.260">
    <property type="match status" value="1"/>
</dbReference>
<dbReference type="EnsemblPlants" id="Kaladp0071s0331.1.v1.1">
    <property type="protein sequence ID" value="Kaladp0071s0331.1.v1.1"/>
    <property type="gene ID" value="Kaladp0071s0331.v1.1"/>
</dbReference>